<dbReference type="EMBL" id="FNZQ01000002">
    <property type="protein sequence ID" value="SEK98775.1"/>
    <property type="molecule type" value="Genomic_DNA"/>
</dbReference>
<protein>
    <submittedName>
        <fullName evidence="2">Uncharacterized protein</fullName>
    </submittedName>
</protein>
<proteinExistence type="predicted"/>
<organism evidence="2 3">
    <name type="scientific">Jannaschia helgolandensis</name>
    <dbReference type="NCBI Taxonomy" id="188906"/>
    <lineage>
        <taxon>Bacteria</taxon>
        <taxon>Pseudomonadati</taxon>
        <taxon>Pseudomonadota</taxon>
        <taxon>Alphaproteobacteria</taxon>
        <taxon>Rhodobacterales</taxon>
        <taxon>Roseobacteraceae</taxon>
        <taxon>Jannaschia</taxon>
    </lineage>
</organism>
<accession>A0A1H7LJZ7</accession>
<gene>
    <name evidence="2" type="ORF">SAMN04488526_1739</name>
</gene>
<feature type="region of interest" description="Disordered" evidence="1">
    <location>
        <begin position="198"/>
        <end position="226"/>
    </location>
</feature>
<evidence type="ECO:0000313" key="3">
    <source>
        <dbReference type="Proteomes" id="UP000199283"/>
    </source>
</evidence>
<sequence>MPGGECPRLLVAQLSFGTRSEFGSAHIAPIAELNFHTRRNSGTEQDLYPVVPFDLFDRVSVLGPPDQPSTLPFQPQSGRRAMRLRQITSTARVPDRLKQEISQLRPLKTRSPDQLATELTKRRDTRFRFSRPENGPGRTACRSISINLGMGPGERTAEGSRWTIAGYSPPLTARFHTLLHPMPVRSAGIVPPCYARTAGPVPVRHRDSRQPGATRRGHWQSRAAYQ</sequence>
<dbReference type="Proteomes" id="UP000199283">
    <property type="component" value="Unassembled WGS sequence"/>
</dbReference>
<evidence type="ECO:0000256" key="1">
    <source>
        <dbReference type="SAM" id="MobiDB-lite"/>
    </source>
</evidence>
<keyword evidence="3" id="KW-1185">Reference proteome</keyword>
<evidence type="ECO:0000313" key="2">
    <source>
        <dbReference type="EMBL" id="SEK98775.1"/>
    </source>
</evidence>
<name>A0A1H7LJZ7_9RHOB</name>
<reference evidence="2 3" key="1">
    <citation type="submission" date="2016-10" db="EMBL/GenBank/DDBJ databases">
        <authorList>
            <person name="de Groot N.N."/>
        </authorList>
    </citation>
    <scope>NUCLEOTIDE SEQUENCE [LARGE SCALE GENOMIC DNA]</scope>
    <source>
        <strain evidence="2 3">DSM 14858</strain>
    </source>
</reference>
<dbReference type="AlphaFoldDB" id="A0A1H7LJZ7"/>